<dbReference type="InterPro" id="IPR005467">
    <property type="entry name" value="His_kinase_dom"/>
</dbReference>
<dbReference type="EMBL" id="WQMS01000013">
    <property type="protein sequence ID" value="MVO78371.1"/>
    <property type="molecule type" value="Genomic_DNA"/>
</dbReference>
<dbReference type="InterPro" id="IPR036890">
    <property type="entry name" value="HATPase_C_sf"/>
</dbReference>
<dbReference type="InterPro" id="IPR003661">
    <property type="entry name" value="HisK_dim/P_dom"/>
</dbReference>
<evidence type="ECO:0000256" key="3">
    <source>
        <dbReference type="ARBA" id="ARBA00022553"/>
    </source>
</evidence>
<dbReference type="SMART" id="SM00388">
    <property type="entry name" value="HisKA"/>
    <property type="match status" value="1"/>
</dbReference>
<evidence type="ECO:0000259" key="7">
    <source>
        <dbReference type="PROSITE" id="PS50110"/>
    </source>
</evidence>
<comment type="catalytic activity">
    <reaction evidence="1">
        <text>ATP + protein L-histidine = ADP + protein N-phospho-L-histidine.</text>
        <dbReference type="EC" id="2.7.13.3"/>
    </reaction>
</comment>
<gene>
    <name evidence="8" type="ORF">GON01_10555</name>
</gene>
<evidence type="ECO:0000313" key="8">
    <source>
        <dbReference type="EMBL" id="MVO78371.1"/>
    </source>
</evidence>
<accession>A0A6I4J5J9</accession>
<evidence type="ECO:0000313" key="9">
    <source>
        <dbReference type="Proteomes" id="UP000441389"/>
    </source>
</evidence>
<dbReference type="PROSITE" id="PS50109">
    <property type="entry name" value="HIS_KIN"/>
    <property type="match status" value="1"/>
</dbReference>
<evidence type="ECO:0000256" key="2">
    <source>
        <dbReference type="ARBA" id="ARBA00012438"/>
    </source>
</evidence>
<dbReference type="InterPro" id="IPR000014">
    <property type="entry name" value="PAS"/>
</dbReference>
<organism evidence="8 9">
    <name type="scientific">Sphingomonas horti</name>
    <dbReference type="NCBI Taxonomy" id="2682842"/>
    <lineage>
        <taxon>Bacteria</taxon>
        <taxon>Pseudomonadati</taxon>
        <taxon>Pseudomonadota</taxon>
        <taxon>Alphaproteobacteria</taxon>
        <taxon>Sphingomonadales</taxon>
        <taxon>Sphingomonadaceae</taxon>
        <taxon>Sphingomonas</taxon>
    </lineage>
</organism>
<dbReference type="InterPro" id="IPR036097">
    <property type="entry name" value="HisK_dim/P_sf"/>
</dbReference>
<dbReference type="PRINTS" id="PR00344">
    <property type="entry name" value="BCTRLSENSOR"/>
</dbReference>
<dbReference type="SUPFAM" id="SSF55785">
    <property type="entry name" value="PYP-like sensor domain (PAS domain)"/>
    <property type="match status" value="1"/>
</dbReference>
<evidence type="ECO:0000259" key="6">
    <source>
        <dbReference type="PROSITE" id="PS50109"/>
    </source>
</evidence>
<dbReference type="SMART" id="SM00448">
    <property type="entry name" value="REC"/>
    <property type="match status" value="1"/>
</dbReference>
<evidence type="ECO:0000256" key="1">
    <source>
        <dbReference type="ARBA" id="ARBA00000085"/>
    </source>
</evidence>
<proteinExistence type="predicted"/>
<dbReference type="Gene3D" id="1.10.287.130">
    <property type="match status" value="1"/>
</dbReference>
<dbReference type="InterPro" id="IPR001789">
    <property type="entry name" value="Sig_transdc_resp-reg_receiver"/>
</dbReference>
<dbReference type="Pfam" id="PF00072">
    <property type="entry name" value="Response_reg"/>
    <property type="match status" value="1"/>
</dbReference>
<dbReference type="GO" id="GO:0000155">
    <property type="term" value="F:phosphorelay sensor kinase activity"/>
    <property type="evidence" value="ECO:0007669"/>
    <property type="project" value="InterPro"/>
</dbReference>
<dbReference type="Gene3D" id="3.30.565.10">
    <property type="entry name" value="Histidine kinase-like ATPase, C-terminal domain"/>
    <property type="match status" value="1"/>
</dbReference>
<dbReference type="PANTHER" id="PTHR43065:SF42">
    <property type="entry name" value="TWO-COMPONENT SENSOR PPRA"/>
    <property type="match status" value="1"/>
</dbReference>
<dbReference type="InterPro" id="IPR011006">
    <property type="entry name" value="CheY-like_superfamily"/>
</dbReference>
<keyword evidence="5" id="KW-0812">Transmembrane</keyword>
<dbReference type="InterPro" id="IPR003594">
    <property type="entry name" value="HATPase_dom"/>
</dbReference>
<dbReference type="SMART" id="SM00387">
    <property type="entry name" value="HATPase_c"/>
    <property type="match status" value="1"/>
</dbReference>
<dbReference type="EC" id="2.7.13.3" evidence="2"/>
<keyword evidence="9" id="KW-1185">Reference proteome</keyword>
<dbReference type="Pfam" id="PF00512">
    <property type="entry name" value="HisKA"/>
    <property type="match status" value="1"/>
</dbReference>
<dbReference type="InterPro" id="IPR035965">
    <property type="entry name" value="PAS-like_dom_sf"/>
</dbReference>
<feature type="transmembrane region" description="Helical" evidence="5">
    <location>
        <begin position="47"/>
        <end position="64"/>
    </location>
</feature>
<dbReference type="SUPFAM" id="SSF47384">
    <property type="entry name" value="Homodimeric domain of signal transducing histidine kinase"/>
    <property type="match status" value="1"/>
</dbReference>
<keyword evidence="5" id="KW-0472">Membrane</keyword>
<dbReference type="CDD" id="cd00082">
    <property type="entry name" value="HisKA"/>
    <property type="match status" value="1"/>
</dbReference>
<protein>
    <recommendedName>
        <fullName evidence="2">histidine kinase</fullName>
        <ecNumber evidence="2">2.7.13.3</ecNumber>
    </recommendedName>
</protein>
<name>A0A6I4J5J9_9SPHN</name>
<dbReference type="FunFam" id="1.10.287.130:FF:000037">
    <property type="entry name" value="Hybrid sensor histidine kinase/response regulator"/>
    <property type="match status" value="1"/>
</dbReference>
<dbReference type="PANTHER" id="PTHR43065">
    <property type="entry name" value="SENSOR HISTIDINE KINASE"/>
    <property type="match status" value="1"/>
</dbReference>
<dbReference type="RefSeq" id="WP_157027324.1">
    <property type="nucleotide sequence ID" value="NZ_WQMS01000013.1"/>
</dbReference>
<dbReference type="Gene3D" id="3.40.50.2300">
    <property type="match status" value="1"/>
</dbReference>
<dbReference type="SUPFAM" id="SSF55874">
    <property type="entry name" value="ATPase domain of HSP90 chaperone/DNA topoisomerase II/histidine kinase"/>
    <property type="match status" value="1"/>
</dbReference>
<dbReference type="AlphaFoldDB" id="A0A6I4J5J9"/>
<sequence>MATRAHPPLLSDGAHAPESSPGLLAAVAVAALLSGALIFLLLGSAALAIGFGCGAAAVGGLFLFSRANAAVAPAERSVQDWALTRAAIESESVAVAVTDREGRLVCANHLYGSWFQGFRAPGELWLPNSATAPLLGAEQAAWRDGSAAIDRLQREAGQLRVEVERAGTGEAYLVWRFRPVSSVDLVNEARRLIGSAAGERLGEAGIMGVLIGSDARIRAGNRAFALRATGSADAAIEGRDLATMLTIDKHGLIRFEREGPTGGPVRLLQVPLDPDERGGSTLVFLIDDDGAPRLGEGSASSHIQTLLSMLPLGFALADRDGRLLFLNDAFARAAGLEAGAHPVYPGDLVVREDKAAVADTVRRFASGPPMSGDIAVRLQARPDEPIALSIAGARGLGEAAVLLSLKDNAEESKLKRQVAQATKMQAVGQLAGGVAHDFNNILTAIIGHCDLMLMRHTPGDSDYDDIQQIRANSNRAASLTRQLLAFSRQQTLRPQLLQLPDVVSEVFNLLKRLLGETVTLNVKHGRNLGPVRADPGQLEQVIVNLAVNARDAMPEGGTLTLQTFAVSAAEVRRMKSDIMPSIDYTALSITDTGTGIPTELLPKIFEPFFTTKEVGKGTGLGLSTVYGIVKQSNGFIFADSVVGEGTSFVIYLPVYKAETRPEAAPVQPKERPAELWGSGTILLVEDEAMVRAVAERALTRQGYKVVTAGNGEEALECLEAGESFDLLISDVVMPTMDGPTLVRHARVKYPELPILFMSGYAEEQLRKSIDIERVAFLPKPFSVQQLAEAARAALAAK</sequence>
<dbReference type="Pfam" id="PF13188">
    <property type="entry name" value="PAS_8"/>
    <property type="match status" value="1"/>
</dbReference>
<dbReference type="PROSITE" id="PS50110">
    <property type="entry name" value="RESPONSE_REGULATORY"/>
    <property type="match status" value="1"/>
</dbReference>
<evidence type="ECO:0000256" key="5">
    <source>
        <dbReference type="SAM" id="Phobius"/>
    </source>
</evidence>
<dbReference type="SUPFAM" id="SSF52172">
    <property type="entry name" value="CheY-like"/>
    <property type="match status" value="1"/>
</dbReference>
<feature type="modified residue" description="4-aspartylphosphate" evidence="4">
    <location>
        <position position="730"/>
    </location>
</feature>
<dbReference type="InterPro" id="IPR004358">
    <property type="entry name" value="Sig_transdc_His_kin-like_C"/>
</dbReference>
<reference evidence="8 9" key="1">
    <citation type="submission" date="2019-12" db="EMBL/GenBank/DDBJ databases">
        <authorList>
            <person name="Huq M.A."/>
        </authorList>
    </citation>
    <scope>NUCLEOTIDE SEQUENCE [LARGE SCALE GENOMIC DNA]</scope>
    <source>
        <strain evidence="8 9">MAH-20</strain>
    </source>
</reference>
<feature type="domain" description="Response regulatory" evidence="7">
    <location>
        <begin position="680"/>
        <end position="794"/>
    </location>
</feature>
<evidence type="ECO:0000256" key="4">
    <source>
        <dbReference type="PROSITE-ProRule" id="PRU00169"/>
    </source>
</evidence>
<feature type="transmembrane region" description="Helical" evidence="5">
    <location>
        <begin position="20"/>
        <end position="42"/>
    </location>
</feature>
<keyword evidence="5" id="KW-1133">Transmembrane helix</keyword>
<keyword evidence="3 4" id="KW-0597">Phosphoprotein</keyword>
<feature type="domain" description="Histidine kinase" evidence="6">
    <location>
        <begin position="433"/>
        <end position="656"/>
    </location>
</feature>
<dbReference type="Pfam" id="PF02518">
    <property type="entry name" value="HATPase_c"/>
    <property type="match status" value="1"/>
</dbReference>
<dbReference type="Proteomes" id="UP000441389">
    <property type="component" value="Unassembled WGS sequence"/>
</dbReference>
<comment type="caution">
    <text evidence="8">The sequence shown here is derived from an EMBL/GenBank/DDBJ whole genome shotgun (WGS) entry which is preliminary data.</text>
</comment>